<evidence type="ECO:0000256" key="5">
    <source>
        <dbReference type="ARBA" id="ARBA00023186"/>
    </source>
</evidence>
<evidence type="ECO:0000259" key="8">
    <source>
        <dbReference type="PROSITE" id="PS50076"/>
    </source>
</evidence>
<reference evidence="10" key="1">
    <citation type="submission" date="2025-08" db="UniProtKB">
        <authorList>
            <consortium name="RefSeq"/>
        </authorList>
    </citation>
    <scope>IDENTIFICATION</scope>
    <source>
        <tissue evidence="10">Whole body</tissue>
    </source>
</reference>
<keyword evidence="7" id="KW-0175">Coiled coil</keyword>
<dbReference type="Pfam" id="PF00226">
    <property type="entry name" value="DnaJ"/>
    <property type="match status" value="1"/>
</dbReference>
<evidence type="ECO:0000256" key="6">
    <source>
        <dbReference type="ARBA" id="ARBA00023242"/>
    </source>
</evidence>
<dbReference type="Pfam" id="PF00076">
    <property type="entry name" value="RRM_1"/>
    <property type="match status" value="1"/>
</dbReference>
<evidence type="ECO:0000313" key="9">
    <source>
        <dbReference type="Proteomes" id="UP000694924"/>
    </source>
</evidence>
<dbReference type="PRINTS" id="PR00625">
    <property type="entry name" value="JDOMAIN"/>
</dbReference>
<evidence type="ECO:0000256" key="4">
    <source>
        <dbReference type="ARBA" id="ARBA00022884"/>
    </source>
</evidence>
<accession>A0ABM1HZD4</accession>
<dbReference type="PANTHER" id="PTHR44313:SF1">
    <property type="entry name" value="DNAJ HOMOLOG SUBFAMILY C MEMBER 17"/>
    <property type="match status" value="1"/>
</dbReference>
<dbReference type="GeneID" id="107064792"/>
<dbReference type="InterPro" id="IPR034254">
    <property type="entry name" value="DNAJC17_RRM"/>
</dbReference>
<dbReference type="InterPro" id="IPR035979">
    <property type="entry name" value="RBD_domain_sf"/>
</dbReference>
<evidence type="ECO:0000313" key="10">
    <source>
        <dbReference type="RefSeq" id="XP_015173321.1"/>
    </source>
</evidence>
<evidence type="ECO:0000256" key="7">
    <source>
        <dbReference type="SAM" id="Coils"/>
    </source>
</evidence>
<comment type="subcellular location">
    <subcellularLocation>
        <location evidence="2">Cytoplasm</location>
    </subcellularLocation>
    <subcellularLocation>
        <location evidence="1">Nucleus</location>
    </subcellularLocation>
</comment>
<keyword evidence="5" id="KW-0143">Chaperone</keyword>
<sequence>MDVYEKSLNILSIPSTATVEEVKKAYRKKALLCHPDKHPDNPRATELFHEISKALEILTDLSARAAYEKLLIAREQSKLRTKELSVKRQKFKEDLEAREEAYKNASNKKTTLTEEEELQAEIDRLQREGSKLLEEEITRMREEIEKQNRLSQEQTDNSSNYRIKIKWKVSNNDVNNGGYDYDSLYRILYKHGDIVALVFSKKKGRAMVEYKNKKSAQSAVEIEFGFANNPLILEGLWLKEKSANFSKETYTPKYVPNVENKMSDEDFEAYEALVLNNLRKAEAEKKRNLKT</sequence>
<evidence type="ECO:0000256" key="1">
    <source>
        <dbReference type="ARBA" id="ARBA00004123"/>
    </source>
</evidence>
<dbReference type="CDD" id="cd12429">
    <property type="entry name" value="RRM_DNAJC17"/>
    <property type="match status" value="1"/>
</dbReference>
<feature type="domain" description="J" evidence="8">
    <location>
        <begin position="6"/>
        <end position="71"/>
    </location>
</feature>
<dbReference type="Proteomes" id="UP000694924">
    <property type="component" value="Unplaced"/>
</dbReference>
<protein>
    <submittedName>
        <fullName evidence="10">DnaJ homolog subfamily C member 17</fullName>
    </submittedName>
</protein>
<organism evidence="9 10">
    <name type="scientific">Polistes dominula</name>
    <name type="common">European paper wasp</name>
    <name type="synonym">Vespa dominula</name>
    <dbReference type="NCBI Taxonomy" id="743375"/>
    <lineage>
        <taxon>Eukaryota</taxon>
        <taxon>Metazoa</taxon>
        <taxon>Ecdysozoa</taxon>
        <taxon>Arthropoda</taxon>
        <taxon>Hexapoda</taxon>
        <taxon>Insecta</taxon>
        <taxon>Pterygota</taxon>
        <taxon>Neoptera</taxon>
        <taxon>Endopterygota</taxon>
        <taxon>Hymenoptera</taxon>
        <taxon>Apocrita</taxon>
        <taxon>Aculeata</taxon>
        <taxon>Vespoidea</taxon>
        <taxon>Vespidae</taxon>
        <taxon>Polistinae</taxon>
        <taxon>Polistini</taxon>
        <taxon>Polistes</taxon>
    </lineage>
</organism>
<evidence type="ECO:0000256" key="2">
    <source>
        <dbReference type="ARBA" id="ARBA00004496"/>
    </source>
</evidence>
<name>A0ABM1HZD4_POLDO</name>
<keyword evidence="3" id="KW-0963">Cytoplasm</keyword>
<dbReference type="SMART" id="SM00271">
    <property type="entry name" value="DnaJ"/>
    <property type="match status" value="1"/>
</dbReference>
<proteinExistence type="predicted"/>
<dbReference type="Gene3D" id="1.10.287.110">
    <property type="entry name" value="DnaJ domain"/>
    <property type="match status" value="1"/>
</dbReference>
<feature type="coiled-coil region" evidence="7">
    <location>
        <begin position="88"/>
        <end position="157"/>
    </location>
</feature>
<dbReference type="InterPro" id="IPR000504">
    <property type="entry name" value="RRM_dom"/>
</dbReference>
<dbReference type="InterPro" id="IPR012677">
    <property type="entry name" value="Nucleotide-bd_a/b_plait_sf"/>
</dbReference>
<dbReference type="InterPro" id="IPR001623">
    <property type="entry name" value="DnaJ_domain"/>
</dbReference>
<dbReference type="InterPro" id="IPR036869">
    <property type="entry name" value="J_dom_sf"/>
</dbReference>
<gene>
    <name evidence="10" type="primary">LOC107064792</name>
</gene>
<dbReference type="PROSITE" id="PS50076">
    <property type="entry name" value="DNAJ_2"/>
    <property type="match status" value="1"/>
</dbReference>
<dbReference type="PANTHER" id="PTHR44313">
    <property type="entry name" value="DNAJ HOMOLOG SUBFAMILY C MEMBER 17"/>
    <property type="match status" value="1"/>
</dbReference>
<keyword evidence="4" id="KW-0694">RNA-binding</keyword>
<dbReference type="Gene3D" id="3.30.70.330">
    <property type="match status" value="1"/>
</dbReference>
<dbReference type="InterPro" id="IPR052094">
    <property type="entry name" value="Pre-mRNA-splicing_ERAD"/>
</dbReference>
<keyword evidence="6" id="KW-0539">Nucleus</keyword>
<keyword evidence="9" id="KW-1185">Reference proteome</keyword>
<dbReference type="RefSeq" id="XP_015173321.1">
    <property type="nucleotide sequence ID" value="XM_015317835.1"/>
</dbReference>
<dbReference type="SUPFAM" id="SSF54928">
    <property type="entry name" value="RNA-binding domain, RBD"/>
    <property type="match status" value="1"/>
</dbReference>
<dbReference type="CDD" id="cd06257">
    <property type="entry name" value="DnaJ"/>
    <property type="match status" value="1"/>
</dbReference>
<dbReference type="SUPFAM" id="SSF46565">
    <property type="entry name" value="Chaperone J-domain"/>
    <property type="match status" value="1"/>
</dbReference>
<evidence type="ECO:0000256" key="3">
    <source>
        <dbReference type="ARBA" id="ARBA00022490"/>
    </source>
</evidence>